<dbReference type="KEGG" id="ttz:FHG85_07950"/>
<dbReference type="SUPFAM" id="SSF51182">
    <property type="entry name" value="RmlC-like cupins"/>
    <property type="match status" value="1"/>
</dbReference>
<dbReference type="EC" id="5.1.3.13" evidence="3 7"/>
<keyword evidence="7 8" id="KW-0413">Isomerase</keyword>
<evidence type="ECO:0000256" key="3">
    <source>
        <dbReference type="ARBA" id="ARBA00012098"/>
    </source>
</evidence>
<dbReference type="EMBL" id="CP041345">
    <property type="protein sequence ID" value="QKG80195.1"/>
    <property type="molecule type" value="Genomic_DNA"/>
</dbReference>
<reference evidence="8 9" key="1">
    <citation type="submission" date="2019-07" db="EMBL/GenBank/DDBJ databases">
        <title>Thalassofilum flectens gen. nov., sp. nov., a novel moderate thermophilic anaerobe from a shallow sea hot spring in Kunashir Island (Russia), representing a new family in the order Bacteroidales, and proposal of Thalassofilacea fam. nov.</title>
        <authorList>
            <person name="Kochetkova T.V."/>
            <person name="Podosokorskaya O.A."/>
            <person name="Novikov A."/>
            <person name="Elcheninov A.G."/>
            <person name="Toshchakov S.V."/>
            <person name="Kublanov I.V."/>
        </authorList>
    </citation>
    <scope>NUCLEOTIDE SEQUENCE [LARGE SCALE GENOMIC DNA]</scope>
    <source>
        <strain evidence="8 9">38-H</strain>
    </source>
</reference>
<dbReference type="PANTHER" id="PTHR21047:SF2">
    <property type="entry name" value="THYMIDINE DIPHOSPHO-4-KETO-RHAMNOSE 3,5-EPIMERASE"/>
    <property type="match status" value="1"/>
</dbReference>
<dbReference type="Proteomes" id="UP000500961">
    <property type="component" value="Chromosome"/>
</dbReference>
<organism evidence="8 9">
    <name type="scientific">Tenuifilum thalassicum</name>
    <dbReference type="NCBI Taxonomy" id="2590900"/>
    <lineage>
        <taxon>Bacteria</taxon>
        <taxon>Pseudomonadati</taxon>
        <taxon>Bacteroidota</taxon>
        <taxon>Bacteroidia</taxon>
        <taxon>Bacteroidales</taxon>
        <taxon>Tenuifilaceae</taxon>
        <taxon>Tenuifilum</taxon>
    </lineage>
</organism>
<dbReference type="Pfam" id="PF00908">
    <property type="entry name" value="dTDP_sugar_isom"/>
    <property type="match status" value="1"/>
</dbReference>
<dbReference type="GO" id="GO:0000271">
    <property type="term" value="P:polysaccharide biosynthetic process"/>
    <property type="evidence" value="ECO:0007669"/>
    <property type="project" value="TreeGrafter"/>
</dbReference>
<evidence type="ECO:0000313" key="9">
    <source>
        <dbReference type="Proteomes" id="UP000500961"/>
    </source>
</evidence>
<gene>
    <name evidence="8" type="primary">rfbC</name>
    <name evidence="8" type="ORF">FHG85_07950</name>
</gene>
<evidence type="ECO:0000256" key="7">
    <source>
        <dbReference type="RuleBase" id="RU364069"/>
    </source>
</evidence>
<feature type="site" description="Participates in a stacking interaction with the thymidine ring of dTDP-4-oxo-6-deoxyglucose" evidence="6">
    <location>
        <position position="137"/>
    </location>
</feature>
<dbReference type="GO" id="GO:0005829">
    <property type="term" value="C:cytosol"/>
    <property type="evidence" value="ECO:0007669"/>
    <property type="project" value="TreeGrafter"/>
</dbReference>
<evidence type="ECO:0000256" key="6">
    <source>
        <dbReference type="PIRSR" id="PIRSR600888-3"/>
    </source>
</evidence>
<feature type="active site" description="Proton donor" evidence="5">
    <location>
        <position position="131"/>
    </location>
</feature>
<comment type="subunit">
    <text evidence="7">Homodimer.</text>
</comment>
<dbReference type="InterPro" id="IPR011051">
    <property type="entry name" value="RmlC_Cupin_sf"/>
</dbReference>
<proteinExistence type="inferred from homology"/>
<comment type="catalytic activity">
    <reaction evidence="1 7">
        <text>dTDP-4-dehydro-6-deoxy-alpha-D-glucose = dTDP-4-dehydro-beta-L-rhamnose</text>
        <dbReference type="Rhea" id="RHEA:16969"/>
        <dbReference type="ChEBI" id="CHEBI:57649"/>
        <dbReference type="ChEBI" id="CHEBI:62830"/>
        <dbReference type="EC" id="5.1.3.13"/>
    </reaction>
</comment>
<dbReference type="AlphaFoldDB" id="A0A7D3XL82"/>
<comment type="function">
    <text evidence="2 7">Catalyzes the epimerization of the C3' and C5'positions of dTDP-6-deoxy-D-xylo-4-hexulose, forming dTDP-6-deoxy-L-lyxo-4-hexulose.</text>
</comment>
<sequence length="188" mass="21553">MVIEETKIPEIKIIKPKVFTDNRGYFFESYNQKTFHALGIENNFIQDNESFSKKGVIRGLHYQLSPYAQSKLVRVVKGKIFDVAVDIRKNSPTFGQWVGVELSDENKHQLLIPKGFAHGFVTLSEYAIVNYKCDELYNPEADRGIRFNDPQIGIDWLIGLDEAIVSAKDNVHPYLKDAEINFDFGTTY</sequence>
<dbReference type="GO" id="GO:0019305">
    <property type="term" value="P:dTDP-rhamnose biosynthetic process"/>
    <property type="evidence" value="ECO:0007669"/>
    <property type="project" value="UniProtKB-UniRule"/>
</dbReference>
<dbReference type="InterPro" id="IPR000888">
    <property type="entry name" value="RmlC-like"/>
</dbReference>
<evidence type="ECO:0000256" key="2">
    <source>
        <dbReference type="ARBA" id="ARBA00001997"/>
    </source>
</evidence>
<feature type="active site" description="Proton acceptor" evidence="5">
    <location>
        <position position="61"/>
    </location>
</feature>
<dbReference type="GO" id="GO:0008830">
    <property type="term" value="F:dTDP-4-dehydrorhamnose 3,5-epimerase activity"/>
    <property type="evidence" value="ECO:0007669"/>
    <property type="project" value="UniProtKB-UniRule"/>
</dbReference>
<dbReference type="Gene3D" id="2.60.120.10">
    <property type="entry name" value="Jelly Rolls"/>
    <property type="match status" value="1"/>
</dbReference>
<protein>
    <recommendedName>
        <fullName evidence="4 7">dTDP-4-dehydrorhamnose 3,5-epimerase</fullName>
        <ecNumber evidence="3 7">5.1.3.13</ecNumber>
    </recommendedName>
    <alternativeName>
        <fullName evidence="7">Thymidine diphospho-4-keto-rhamnose 3,5-epimerase</fullName>
    </alternativeName>
</protein>
<evidence type="ECO:0000256" key="1">
    <source>
        <dbReference type="ARBA" id="ARBA00001298"/>
    </source>
</evidence>
<keyword evidence="9" id="KW-1185">Reference proteome</keyword>
<accession>A0A7D3XL82</accession>
<comment type="pathway">
    <text evidence="7">Carbohydrate biosynthesis; dTDP-L-rhamnose biosynthesis.</text>
</comment>
<name>A0A7D3XL82_9BACT</name>
<evidence type="ECO:0000313" key="8">
    <source>
        <dbReference type="EMBL" id="QKG80195.1"/>
    </source>
</evidence>
<evidence type="ECO:0000256" key="4">
    <source>
        <dbReference type="ARBA" id="ARBA00019595"/>
    </source>
</evidence>
<dbReference type="UniPathway" id="UPA00124"/>
<comment type="similarity">
    <text evidence="7">Belongs to the dTDP-4-dehydrorhamnose 3,5-epimerase family.</text>
</comment>
<dbReference type="InterPro" id="IPR014710">
    <property type="entry name" value="RmlC-like_jellyroll"/>
</dbReference>
<dbReference type="PANTHER" id="PTHR21047">
    <property type="entry name" value="DTDP-6-DEOXY-D-GLUCOSE-3,5 EPIMERASE"/>
    <property type="match status" value="1"/>
</dbReference>
<dbReference type="CDD" id="cd00438">
    <property type="entry name" value="cupin_RmlC"/>
    <property type="match status" value="1"/>
</dbReference>
<dbReference type="RefSeq" id="WP_173074706.1">
    <property type="nucleotide sequence ID" value="NZ_CP041345.1"/>
</dbReference>
<evidence type="ECO:0000256" key="5">
    <source>
        <dbReference type="PIRSR" id="PIRSR600888-1"/>
    </source>
</evidence>
<dbReference type="NCBIfam" id="TIGR01221">
    <property type="entry name" value="rmlC"/>
    <property type="match status" value="1"/>
</dbReference>